<protein>
    <submittedName>
        <fullName evidence="3 4">Uncharacterized protein LOC108817287</fullName>
    </submittedName>
</protein>
<dbReference type="GeneID" id="108817287"/>
<feature type="compositionally biased region" description="Basic and acidic residues" evidence="1">
    <location>
        <begin position="219"/>
        <end position="235"/>
    </location>
</feature>
<feature type="region of interest" description="Disordered" evidence="1">
    <location>
        <begin position="209"/>
        <end position="258"/>
    </location>
</feature>
<evidence type="ECO:0000313" key="4">
    <source>
        <dbReference type="RefSeq" id="XP_056850395.1"/>
    </source>
</evidence>
<organism evidence="2 3">
    <name type="scientific">Raphanus sativus</name>
    <name type="common">Radish</name>
    <name type="synonym">Raphanus raphanistrum var. sativus</name>
    <dbReference type="NCBI Taxonomy" id="3726"/>
    <lineage>
        <taxon>Eukaryota</taxon>
        <taxon>Viridiplantae</taxon>
        <taxon>Streptophyta</taxon>
        <taxon>Embryophyta</taxon>
        <taxon>Tracheophyta</taxon>
        <taxon>Spermatophyta</taxon>
        <taxon>Magnoliopsida</taxon>
        <taxon>eudicotyledons</taxon>
        <taxon>Gunneridae</taxon>
        <taxon>Pentapetalae</taxon>
        <taxon>rosids</taxon>
        <taxon>malvids</taxon>
        <taxon>Brassicales</taxon>
        <taxon>Brassicaceae</taxon>
        <taxon>Brassiceae</taxon>
        <taxon>Raphanus</taxon>
    </lineage>
</organism>
<evidence type="ECO:0000313" key="2">
    <source>
        <dbReference type="Proteomes" id="UP000504610"/>
    </source>
</evidence>
<dbReference type="AlphaFoldDB" id="A0A6J0KBP3"/>
<accession>A0A6J0KBP3</accession>
<proteinExistence type="predicted"/>
<reference evidence="3 4" key="2">
    <citation type="submission" date="2025-04" db="UniProtKB">
        <authorList>
            <consortium name="RefSeq"/>
        </authorList>
    </citation>
    <scope>IDENTIFICATION</scope>
    <source>
        <tissue evidence="3 4">Leaf</tissue>
    </source>
</reference>
<sequence length="573" mass="64339">METGRRDMRRGGGTNLSSKKKSGSVVSAKHKKRTMKKLSLADDNDKKREMMMMCYDFPDSDLENEVVSNKKKKSSKLLKKSLKESNGVVVHPHASVPRKLRSAMKKRNLESVSTNLSSPSKRLNMDLVKESQETDAKAVVSESMKISKDEEEVAETLFGLADMFKETASVDNKTCDDPLLSDNDDDKETTKADSVLVVETNFTTKDESLEPVDSVLSSDKTKPLDEMPLQQDHHQQSSSSVNVTDAPVTTRPTTKAAATSDMEYKSNGLALWPGLSSTRLSPTNLLPPWMGQALSPTKNASLLSIRPRKLKRCASHIYICRLIKALQTEQRSSETSQCRLPDPVTTMSDFKSNVAPTNRFQNPHLLDFHKTCNPKPVQEVDKTQLSLELLGSHTTQKQSYDFLSLSSNGAAQSHFPFPQHPISAAYNSQLSSPLPSHQMQQMSPYVASRYQTAYNANQQQQQQLQKRMWAAAQYRPLTSGNTVPNQYSKPNLSLNLASIQPLHVASSPRYNNNVYQQQQRRLMSAAAMSMSHHHHNNNSNRSRMVMNRQEHHFPLVYEDATRTPFQLLCNEQS</sequence>
<dbReference type="OrthoDB" id="778649at2759"/>
<feature type="region of interest" description="Disordered" evidence="1">
    <location>
        <begin position="1"/>
        <end position="44"/>
    </location>
</feature>
<name>A0A6J0KBP3_RAPSA</name>
<evidence type="ECO:0000313" key="3">
    <source>
        <dbReference type="RefSeq" id="XP_018445445.2"/>
    </source>
</evidence>
<feature type="compositionally biased region" description="Basic residues" evidence="1">
    <location>
        <begin position="18"/>
        <end position="36"/>
    </location>
</feature>
<dbReference type="PANTHER" id="PTHR34792:SF1">
    <property type="entry name" value="OS02G0121500 PROTEIN"/>
    <property type="match status" value="1"/>
</dbReference>
<dbReference type="RefSeq" id="XP_018445445.2">
    <property type="nucleotide sequence ID" value="XM_018589943.2"/>
</dbReference>
<dbReference type="RefSeq" id="XP_056850395.1">
    <property type="nucleotide sequence ID" value="XM_056994415.1"/>
</dbReference>
<feature type="compositionally biased region" description="Basic and acidic residues" evidence="1">
    <location>
        <begin position="1"/>
        <end position="10"/>
    </location>
</feature>
<keyword evidence="2" id="KW-1185">Reference proteome</keyword>
<dbReference type="RefSeq" id="XP_056850398.1">
    <property type="nucleotide sequence ID" value="XM_056994418.1"/>
</dbReference>
<dbReference type="InterPro" id="IPR040305">
    <property type="entry name" value="At1g75730-like"/>
</dbReference>
<gene>
    <name evidence="3 4 5" type="primary">LOC108817287</name>
</gene>
<reference evidence="2" key="1">
    <citation type="journal article" date="2019" name="Database">
        <title>The radish genome database (RadishGD): an integrated information resource for radish genomics.</title>
        <authorList>
            <person name="Yu H.J."/>
            <person name="Baek S."/>
            <person name="Lee Y.J."/>
            <person name="Cho A."/>
            <person name="Mun J.H."/>
        </authorList>
    </citation>
    <scope>NUCLEOTIDE SEQUENCE [LARGE SCALE GENOMIC DNA]</scope>
    <source>
        <strain evidence="2">cv. WK10039</strain>
    </source>
</reference>
<evidence type="ECO:0000313" key="5">
    <source>
        <dbReference type="RefSeq" id="XP_056850398.1"/>
    </source>
</evidence>
<evidence type="ECO:0000256" key="1">
    <source>
        <dbReference type="SAM" id="MobiDB-lite"/>
    </source>
</evidence>
<dbReference type="Proteomes" id="UP000504610">
    <property type="component" value="Chromosome 2"/>
</dbReference>
<dbReference type="KEGG" id="rsz:108817287"/>
<dbReference type="PANTHER" id="PTHR34792">
    <property type="entry name" value="OS02G0121500 PROTEIN"/>
    <property type="match status" value="1"/>
</dbReference>